<dbReference type="EMBL" id="CBXG010000021">
    <property type="protein sequence ID" value="CDM04470.1"/>
    <property type="molecule type" value="Genomic_DNA"/>
</dbReference>
<organism evidence="2 3">
    <name type="scientific">Bacteroides xylanisolvens SD CC 1b</name>
    <dbReference type="NCBI Taxonomy" id="702447"/>
    <lineage>
        <taxon>Bacteria</taxon>
        <taxon>Pseudomonadati</taxon>
        <taxon>Bacteroidota</taxon>
        <taxon>Bacteroidia</taxon>
        <taxon>Bacteroidales</taxon>
        <taxon>Bacteroidaceae</taxon>
        <taxon>Bacteroides</taxon>
    </lineage>
</organism>
<dbReference type="Proteomes" id="UP000019380">
    <property type="component" value="Unassembled WGS sequence"/>
</dbReference>
<dbReference type="EMBL" id="CBXG010000029">
    <property type="protein sequence ID" value="CDM04874.1"/>
    <property type="molecule type" value="Genomic_DNA"/>
</dbReference>
<name>W6P5F3_9BACE</name>
<reference evidence="2 3" key="1">
    <citation type="submission" date="2013-12" db="EMBL/GenBank/DDBJ databases">
        <title>Improved hybrid genome assemblies of Bacteroides xylanisolvens SD CC 1b and Bacteroides xylanisolvens SD CC 2a using Illumina and 454 Sequencing.</title>
        <authorList>
            <person name="Ramaraj T."/>
            <person name="Sundararajan A."/>
            <person name="Mudge J."/>
            <person name="Schilkey F.D."/>
            <person name="Delvecchio V."/>
            <person name="Donlon M."/>
            <person name="Ziemer C."/>
        </authorList>
    </citation>
    <scope>NUCLEOTIDE SEQUENCE [LARGE SCALE GENOMIC DNA]</scope>
</reference>
<protein>
    <submittedName>
        <fullName evidence="2">Uncharacterized protein</fullName>
    </submittedName>
</protein>
<evidence type="ECO:0000313" key="3">
    <source>
        <dbReference type="Proteomes" id="UP000019380"/>
    </source>
</evidence>
<evidence type="ECO:0000313" key="2">
    <source>
        <dbReference type="EMBL" id="CDM04874.1"/>
    </source>
</evidence>
<sequence length="40" mass="4695">MYKEICLLIFQAYSKISRLSIKPVHTTKAAFWAAFIILFM</sequence>
<accession>W6P5F3</accession>
<comment type="caution">
    <text evidence="2">The sequence shown here is derived from an EMBL/GenBank/DDBJ whole genome shotgun (WGS) entry which is preliminary data.</text>
</comment>
<gene>
    <name evidence="1" type="ORF">BN890_20500</name>
    <name evidence="2" type="ORF">BN890_24600</name>
</gene>
<evidence type="ECO:0000313" key="1">
    <source>
        <dbReference type="EMBL" id="CDM04470.1"/>
    </source>
</evidence>
<proteinExistence type="predicted"/>
<dbReference type="AlphaFoldDB" id="W6P5F3"/>